<keyword evidence="2" id="KW-1185">Reference proteome</keyword>
<accession>A0A066VWG8</accession>
<dbReference type="HOGENOM" id="CLU_1723597_0_0_1"/>
<dbReference type="Proteomes" id="UP000027361">
    <property type="component" value="Unassembled WGS sequence"/>
</dbReference>
<name>A0A066VWG8_TILAU</name>
<evidence type="ECO:0000313" key="1">
    <source>
        <dbReference type="EMBL" id="KDN42855.1"/>
    </source>
</evidence>
<dbReference type="EMBL" id="JMSN01000066">
    <property type="protein sequence ID" value="KDN42855.1"/>
    <property type="molecule type" value="Genomic_DNA"/>
</dbReference>
<sequence>MLPDAGGGDEGVHLGSVDDAEVRPIDQVDRVVHVEAICKRVCVARRVLSDPLVPAVLFVETAAARLDASAILRTFAIVAADTSRTVKGAFLMIVTSYTKQLLNILAFRHVDLYALRYRTLLIPSAAAIAASPVLHCTMVALKATLESGSPGS</sequence>
<reference evidence="1 2" key="1">
    <citation type="submission" date="2014-05" db="EMBL/GenBank/DDBJ databases">
        <title>Draft genome sequence of a rare smut relative, Tilletiaria anomala UBC 951.</title>
        <authorList>
            <consortium name="DOE Joint Genome Institute"/>
            <person name="Toome M."/>
            <person name="Kuo A."/>
            <person name="Henrissat B."/>
            <person name="Lipzen A."/>
            <person name="Tritt A."/>
            <person name="Yoshinaga Y."/>
            <person name="Zane M."/>
            <person name="Barry K."/>
            <person name="Grigoriev I.V."/>
            <person name="Spatafora J.W."/>
            <person name="Aimea M.C."/>
        </authorList>
    </citation>
    <scope>NUCLEOTIDE SEQUENCE [LARGE SCALE GENOMIC DNA]</scope>
    <source>
        <strain evidence="1 2">UBC 951</strain>
    </source>
</reference>
<dbReference type="RefSeq" id="XP_013242189.1">
    <property type="nucleotide sequence ID" value="XM_013386735.1"/>
</dbReference>
<organism evidence="1 2">
    <name type="scientific">Tilletiaria anomala (strain ATCC 24038 / CBS 436.72 / UBC 951)</name>
    <dbReference type="NCBI Taxonomy" id="1037660"/>
    <lineage>
        <taxon>Eukaryota</taxon>
        <taxon>Fungi</taxon>
        <taxon>Dikarya</taxon>
        <taxon>Basidiomycota</taxon>
        <taxon>Ustilaginomycotina</taxon>
        <taxon>Exobasidiomycetes</taxon>
        <taxon>Georgefischeriales</taxon>
        <taxon>Tilletiariaceae</taxon>
        <taxon>Tilletiaria</taxon>
    </lineage>
</organism>
<protein>
    <submittedName>
        <fullName evidence="1">Uncharacterized protein</fullName>
    </submittedName>
</protein>
<dbReference type="GeneID" id="25261697"/>
<dbReference type="AlphaFoldDB" id="A0A066VWG8"/>
<evidence type="ECO:0000313" key="2">
    <source>
        <dbReference type="Proteomes" id="UP000027361"/>
    </source>
</evidence>
<gene>
    <name evidence="1" type="ORF">K437DRAFT_156661</name>
</gene>
<dbReference type="InParanoid" id="A0A066VWG8"/>
<proteinExistence type="predicted"/>
<comment type="caution">
    <text evidence="1">The sequence shown here is derived from an EMBL/GenBank/DDBJ whole genome shotgun (WGS) entry which is preliminary data.</text>
</comment>